<evidence type="ECO:0000313" key="2">
    <source>
        <dbReference type="EMBL" id="SFE98771.1"/>
    </source>
</evidence>
<proteinExistence type="predicted"/>
<name>A0A1I2F2L6_9BURK</name>
<gene>
    <name evidence="2" type="ORF">SAMN04489711_10932</name>
</gene>
<dbReference type="AlphaFoldDB" id="A0A1I2F2L6"/>
<feature type="compositionally biased region" description="Low complexity" evidence="1">
    <location>
        <begin position="65"/>
        <end position="80"/>
    </location>
</feature>
<feature type="region of interest" description="Disordered" evidence="1">
    <location>
        <begin position="54"/>
        <end position="80"/>
    </location>
</feature>
<evidence type="ECO:0000313" key="3">
    <source>
        <dbReference type="Proteomes" id="UP000199119"/>
    </source>
</evidence>
<dbReference type="RefSeq" id="WP_245785229.1">
    <property type="nucleotide sequence ID" value="NZ_FONX01000009.1"/>
</dbReference>
<reference evidence="3" key="1">
    <citation type="submission" date="2016-10" db="EMBL/GenBank/DDBJ databases">
        <authorList>
            <person name="Varghese N."/>
            <person name="Submissions S."/>
        </authorList>
    </citation>
    <scope>NUCLEOTIDE SEQUENCE [LARGE SCALE GENOMIC DNA]</scope>
    <source>
        <strain evidence="3">DSM 27981</strain>
    </source>
</reference>
<protein>
    <submittedName>
        <fullName evidence="2">Uncharacterized protein</fullName>
    </submittedName>
</protein>
<accession>A0A1I2F2L6</accession>
<dbReference type="EMBL" id="FONX01000009">
    <property type="protein sequence ID" value="SFE98771.1"/>
    <property type="molecule type" value="Genomic_DNA"/>
</dbReference>
<keyword evidence="3" id="KW-1185">Reference proteome</keyword>
<sequence length="80" mass="8693">MPLFRPGTQVRMGGNLETVSHIVLRRQELLVHLVGREGAIDPSRIQLEPTVFTTRRRPERHSSQAAIAPPAAESAAAAAT</sequence>
<dbReference type="Proteomes" id="UP000199119">
    <property type="component" value="Unassembled WGS sequence"/>
</dbReference>
<organism evidence="2 3">
    <name type="scientific">Paracidovorax wautersii</name>
    <dbReference type="NCBI Taxonomy" id="1177982"/>
    <lineage>
        <taxon>Bacteria</taxon>
        <taxon>Pseudomonadati</taxon>
        <taxon>Pseudomonadota</taxon>
        <taxon>Betaproteobacteria</taxon>
        <taxon>Burkholderiales</taxon>
        <taxon>Comamonadaceae</taxon>
        <taxon>Paracidovorax</taxon>
    </lineage>
</organism>
<evidence type="ECO:0000256" key="1">
    <source>
        <dbReference type="SAM" id="MobiDB-lite"/>
    </source>
</evidence>